<organism evidence="3 4">
    <name type="scientific">Candidatus Alectryocaccomicrobium excrementavium</name>
    <dbReference type="NCBI Taxonomy" id="2840668"/>
    <lineage>
        <taxon>Bacteria</taxon>
        <taxon>Bacillati</taxon>
        <taxon>Bacillota</taxon>
        <taxon>Clostridia</taxon>
        <taxon>Candidatus Alectryocaccomicrobium</taxon>
    </lineage>
</organism>
<dbReference type="SUPFAM" id="SSF47413">
    <property type="entry name" value="lambda repressor-like DNA-binding domains"/>
    <property type="match status" value="1"/>
</dbReference>
<dbReference type="EMBL" id="DVJN01000213">
    <property type="protein sequence ID" value="HIS93553.1"/>
    <property type="molecule type" value="Genomic_DNA"/>
</dbReference>
<feature type="domain" description="HTH cro/C1-type" evidence="2">
    <location>
        <begin position="5"/>
        <end position="59"/>
    </location>
</feature>
<dbReference type="PANTHER" id="PTHR46558:SF4">
    <property type="entry name" value="DNA-BIDING PHAGE PROTEIN"/>
    <property type="match status" value="1"/>
</dbReference>
<dbReference type="PANTHER" id="PTHR46558">
    <property type="entry name" value="TRACRIPTIONAL REGULATORY PROTEIN-RELATED-RELATED"/>
    <property type="match status" value="1"/>
</dbReference>
<evidence type="ECO:0000256" key="1">
    <source>
        <dbReference type="ARBA" id="ARBA00023125"/>
    </source>
</evidence>
<name>A0A9D1K829_9FIRM</name>
<evidence type="ECO:0000313" key="3">
    <source>
        <dbReference type="EMBL" id="HIS93553.1"/>
    </source>
</evidence>
<reference evidence="3" key="1">
    <citation type="submission" date="2020-10" db="EMBL/GenBank/DDBJ databases">
        <authorList>
            <person name="Gilroy R."/>
        </authorList>
    </citation>
    <scope>NUCLEOTIDE SEQUENCE</scope>
    <source>
        <strain evidence="3">13766</strain>
    </source>
</reference>
<comment type="caution">
    <text evidence="3">The sequence shown here is derived from an EMBL/GenBank/DDBJ whole genome shotgun (WGS) entry which is preliminary data.</text>
</comment>
<keyword evidence="1" id="KW-0238">DNA-binding</keyword>
<dbReference type="Pfam" id="PF01381">
    <property type="entry name" value="HTH_3"/>
    <property type="match status" value="1"/>
</dbReference>
<sequence>MKTKVREARLKAGLTQEQLARCVHVSARTIISIERGQYSPSLLLAYRLARVFHTNVEELCCLEENWQMEEERYETLD</sequence>
<dbReference type="GO" id="GO:0003677">
    <property type="term" value="F:DNA binding"/>
    <property type="evidence" value="ECO:0007669"/>
    <property type="project" value="UniProtKB-KW"/>
</dbReference>
<dbReference type="Gene3D" id="1.10.260.40">
    <property type="entry name" value="lambda repressor-like DNA-binding domains"/>
    <property type="match status" value="1"/>
</dbReference>
<dbReference type="Proteomes" id="UP000824140">
    <property type="component" value="Unassembled WGS sequence"/>
</dbReference>
<dbReference type="AlphaFoldDB" id="A0A9D1K829"/>
<evidence type="ECO:0000313" key="4">
    <source>
        <dbReference type="Proteomes" id="UP000824140"/>
    </source>
</evidence>
<dbReference type="SMART" id="SM00530">
    <property type="entry name" value="HTH_XRE"/>
    <property type="match status" value="1"/>
</dbReference>
<dbReference type="CDD" id="cd00093">
    <property type="entry name" value="HTH_XRE"/>
    <property type="match status" value="1"/>
</dbReference>
<evidence type="ECO:0000259" key="2">
    <source>
        <dbReference type="PROSITE" id="PS50943"/>
    </source>
</evidence>
<dbReference type="InterPro" id="IPR010982">
    <property type="entry name" value="Lambda_DNA-bd_dom_sf"/>
</dbReference>
<dbReference type="PROSITE" id="PS50943">
    <property type="entry name" value="HTH_CROC1"/>
    <property type="match status" value="1"/>
</dbReference>
<gene>
    <name evidence="3" type="ORF">IAA84_11095</name>
</gene>
<protein>
    <submittedName>
        <fullName evidence="3">Helix-turn-helix transcriptional regulator</fullName>
    </submittedName>
</protein>
<dbReference type="InterPro" id="IPR001387">
    <property type="entry name" value="Cro/C1-type_HTH"/>
</dbReference>
<proteinExistence type="predicted"/>
<reference evidence="3" key="2">
    <citation type="journal article" date="2021" name="PeerJ">
        <title>Extensive microbial diversity within the chicken gut microbiome revealed by metagenomics and culture.</title>
        <authorList>
            <person name="Gilroy R."/>
            <person name="Ravi A."/>
            <person name="Getino M."/>
            <person name="Pursley I."/>
            <person name="Horton D.L."/>
            <person name="Alikhan N.F."/>
            <person name="Baker D."/>
            <person name="Gharbi K."/>
            <person name="Hall N."/>
            <person name="Watson M."/>
            <person name="Adriaenssens E.M."/>
            <person name="Foster-Nyarko E."/>
            <person name="Jarju S."/>
            <person name="Secka A."/>
            <person name="Antonio M."/>
            <person name="Oren A."/>
            <person name="Chaudhuri R.R."/>
            <person name="La Ragione R."/>
            <person name="Hildebrand F."/>
            <person name="Pallen M.J."/>
        </authorList>
    </citation>
    <scope>NUCLEOTIDE SEQUENCE</scope>
    <source>
        <strain evidence="3">13766</strain>
    </source>
</reference>
<accession>A0A9D1K829</accession>